<organism evidence="1 2">
    <name type="scientific">Chromobacterium violaceum</name>
    <dbReference type="NCBI Taxonomy" id="536"/>
    <lineage>
        <taxon>Bacteria</taxon>
        <taxon>Pseudomonadati</taxon>
        <taxon>Pseudomonadota</taxon>
        <taxon>Betaproteobacteria</taxon>
        <taxon>Neisseriales</taxon>
        <taxon>Chromobacteriaceae</taxon>
        <taxon>Chromobacterium</taxon>
    </lineage>
</organism>
<sequence length="66" mass="7163">MVIELDHVQPEQLLQNLAIPSCPGILDRLRALRDDSAPPGGAGLAGREEVQFADWRGHLQSQMACA</sequence>
<evidence type="ECO:0000313" key="1">
    <source>
        <dbReference type="EMBL" id="SUX31477.1"/>
    </source>
</evidence>
<proteinExistence type="predicted"/>
<comment type="caution">
    <text evidence="1">The sequence shown here is derived from an EMBL/GenBank/DDBJ whole genome shotgun (WGS) entry which is preliminary data.</text>
</comment>
<reference evidence="1 2" key="1">
    <citation type="submission" date="2018-06" db="EMBL/GenBank/DDBJ databases">
        <authorList>
            <consortium name="Pathogen Informatics"/>
            <person name="Doyle S."/>
        </authorList>
    </citation>
    <scope>NUCLEOTIDE SEQUENCE [LARGE SCALE GENOMIC DNA]</scope>
    <source>
        <strain evidence="1 2">NCTC8684</strain>
    </source>
</reference>
<dbReference type="EMBL" id="UIGR01000001">
    <property type="protein sequence ID" value="SUX31477.1"/>
    <property type="molecule type" value="Genomic_DNA"/>
</dbReference>
<dbReference type="Proteomes" id="UP000254029">
    <property type="component" value="Unassembled WGS sequence"/>
</dbReference>
<evidence type="ECO:0000313" key="2">
    <source>
        <dbReference type="Proteomes" id="UP000254029"/>
    </source>
</evidence>
<protein>
    <submittedName>
        <fullName evidence="1">Uncharacterized protein</fullName>
    </submittedName>
</protein>
<gene>
    <name evidence="1" type="ORF">NCTC8684_00517</name>
</gene>
<accession>A0AAX2M4S1</accession>
<name>A0AAX2M4S1_CHRVL</name>
<dbReference type="AlphaFoldDB" id="A0AAX2M4S1"/>